<reference evidence="1 2" key="1">
    <citation type="submission" date="2024-02" db="EMBL/GenBank/DDBJ databases">
        <title>Chromosome-scale genome assembly of the rough periwinkle Littorina saxatilis.</title>
        <authorList>
            <person name="De Jode A."/>
            <person name="Faria R."/>
            <person name="Formenti G."/>
            <person name="Sims Y."/>
            <person name="Smith T.P."/>
            <person name="Tracey A."/>
            <person name="Wood J.M.D."/>
            <person name="Zagrodzka Z.B."/>
            <person name="Johannesson K."/>
            <person name="Butlin R.K."/>
            <person name="Leder E.H."/>
        </authorList>
    </citation>
    <scope>NUCLEOTIDE SEQUENCE [LARGE SCALE GENOMIC DNA]</scope>
    <source>
        <strain evidence="1">Snail1</strain>
        <tissue evidence="1">Muscle</tissue>
    </source>
</reference>
<evidence type="ECO:0000313" key="1">
    <source>
        <dbReference type="EMBL" id="KAK7087809.1"/>
    </source>
</evidence>
<dbReference type="Proteomes" id="UP001374579">
    <property type="component" value="Unassembled WGS sequence"/>
</dbReference>
<name>A0AAN9AJ88_9CAEN</name>
<accession>A0AAN9AJ88</accession>
<comment type="caution">
    <text evidence="1">The sequence shown here is derived from an EMBL/GenBank/DDBJ whole genome shotgun (WGS) entry which is preliminary data.</text>
</comment>
<sequence length="354" mass="39827">MVHRSSEFTVWRIDWSWPSGMPFSRENTCHNQFEDLLLGLCYFCHNRPLSRANLKKSYLVLGNEMGGLQNTCHRQLDDLLLGLCYFCHNSPLSRANLKKSYPQLLDVKPIMPDGWAMSALPSTTSWKAMLPLFNIFNGSSLLMPRGARPEQQAKSRKFYKVATSFEVVQYACCLLDVLQQLNHLSLTLQRKTITIAEVLKSLQVTRAVLQKYEDRDGPKLQKLNQKLELEAVPLMNTGNSTSFQASRHLMKSGNSTSFQASRHLMKSGNSTSFKASRHLTKIGNSTSFQASCRKLVEGLLASLDRRLDDVDTGVLLSSILAAFSSWPHKDSSKDFGNDCLDDLTVHFKAVLESA</sequence>
<protein>
    <submittedName>
        <fullName evidence="1">Uncharacterized protein</fullName>
    </submittedName>
</protein>
<dbReference type="AlphaFoldDB" id="A0AAN9AJ88"/>
<gene>
    <name evidence="1" type="ORF">V1264_021813</name>
</gene>
<dbReference type="EMBL" id="JBAMIC010004070">
    <property type="protein sequence ID" value="KAK7087809.1"/>
    <property type="molecule type" value="Genomic_DNA"/>
</dbReference>
<organism evidence="1 2">
    <name type="scientific">Littorina saxatilis</name>
    <dbReference type="NCBI Taxonomy" id="31220"/>
    <lineage>
        <taxon>Eukaryota</taxon>
        <taxon>Metazoa</taxon>
        <taxon>Spiralia</taxon>
        <taxon>Lophotrochozoa</taxon>
        <taxon>Mollusca</taxon>
        <taxon>Gastropoda</taxon>
        <taxon>Caenogastropoda</taxon>
        <taxon>Littorinimorpha</taxon>
        <taxon>Littorinoidea</taxon>
        <taxon>Littorinidae</taxon>
        <taxon>Littorina</taxon>
    </lineage>
</organism>
<dbReference type="PANTHER" id="PTHR46880:SF9">
    <property type="entry name" value="ZINC FINGER PROTEIN 862"/>
    <property type="match status" value="1"/>
</dbReference>
<dbReference type="PANTHER" id="PTHR46880">
    <property type="entry name" value="RAS-ASSOCIATING DOMAIN-CONTAINING PROTEIN"/>
    <property type="match status" value="1"/>
</dbReference>
<keyword evidence="2" id="KW-1185">Reference proteome</keyword>
<evidence type="ECO:0000313" key="2">
    <source>
        <dbReference type="Proteomes" id="UP001374579"/>
    </source>
</evidence>
<proteinExistence type="predicted"/>